<feature type="transmembrane region" description="Helical" evidence="6">
    <location>
        <begin position="253"/>
        <end position="274"/>
    </location>
</feature>
<dbReference type="InterPro" id="IPR036259">
    <property type="entry name" value="MFS_trans_sf"/>
</dbReference>
<comment type="subcellular location">
    <subcellularLocation>
        <location evidence="1">Cell membrane</location>
        <topology evidence="1">Multi-pass membrane protein</topology>
    </subcellularLocation>
</comment>
<evidence type="ECO:0000256" key="2">
    <source>
        <dbReference type="ARBA" id="ARBA00022475"/>
    </source>
</evidence>
<organism evidence="7 8">
    <name type="scientific">Vallitalea pronyensis</name>
    <dbReference type="NCBI Taxonomy" id="1348613"/>
    <lineage>
        <taxon>Bacteria</taxon>
        <taxon>Bacillati</taxon>
        <taxon>Bacillota</taxon>
        <taxon>Clostridia</taxon>
        <taxon>Lachnospirales</taxon>
        <taxon>Vallitaleaceae</taxon>
        <taxon>Vallitalea</taxon>
    </lineage>
</organism>
<evidence type="ECO:0000256" key="4">
    <source>
        <dbReference type="ARBA" id="ARBA00022989"/>
    </source>
</evidence>
<dbReference type="SUPFAM" id="SSF103473">
    <property type="entry name" value="MFS general substrate transporter"/>
    <property type="match status" value="1"/>
</dbReference>
<reference evidence="7" key="1">
    <citation type="submission" date="2020-07" db="EMBL/GenBank/DDBJ databases">
        <title>Vallitalea pronyensis genome.</title>
        <authorList>
            <person name="Postec A."/>
        </authorList>
    </citation>
    <scope>NUCLEOTIDE SEQUENCE</scope>
    <source>
        <strain evidence="7">FatNI3</strain>
    </source>
</reference>
<evidence type="ECO:0000313" key="7">
    <source>
        <dbReference type="EMBL" id="QUI25308.1"/>
    </source>
</evidence>
<accession>A0A8J8MQ19</accession>
<dbReference type="PANTHER" id="PTHR23513">
    <property type="entry name" value="INTEGRAL MEMBRANE EFFLUX PROTEIN-RELATED"/>
    <property type="match status" value="1"/>
</dbReference>
<name>A0A8J8MQ19_9FIRM</name>
<feature type="transmembrane region" description="Helical" evidence="6">
    <location>
        <begin position="12"/>
        <end position="37"/>
    </location>
</feature>
<feature type="transmembrane region" description="Helical" evidence="6">
    <location>
        <begin position="320"/>
        <end position="345"/>
    </location>
</feature>
<dbReference type="CDD" id="cd06173">
    <property type="entry name" value="MFS_MefA_like"/>
    <property type="match status" value="1"/>
</dbReference>
<evidence type="ECO:0000256" key="1">
    <source>
        <dbReference type="ARBA" id="ARBA00004651"/>
    </source>
</evidence>
<dbReference type="PANTHER" id="PTHR23513:SF6">
    <property type="entry name" value="MAJOR FACILITATOR SUPERFAMILY ASSOCIATED DOMAIN-CONTAINING PROTEIN"/>
    <property type="match status" value="1"/>
</dbReference>
<keyword evidence="5 6" id="KW-0472">Membrane</keyword>
<feature type="transmembrane region" description="Helical" evidence="6">
    <location>
        <begin position="286"/>
        <end position="308"/>
    </location>
</feature>
<evidence type="ECO:0000256" key="6">
    <source>
        <dbReference type="SAM" id="Phobius"/>
    </source>
</evidence>
<dbReference type="KEGG" id="vpy:HZI73_24735"/>
<feature type="transmembrane region" description="Helical" evidence="6">
    <location>
        <begin position="384"/>
        <end position="402"/>
    </location>
</feature>
<feature type="transmembrane region" description="Helical" evidence="6">
    <location>
        <begin position="100"/>
        <end position="120"/>
    </location>
</feature>
<feature type="transmembrane region" description="Helical" evidence="6">
    <location>
        <begin position="221"/>
        <end position="247"/>
    </location>
</feature>
<dbReference type="Gene3D" id="1.20.1250.20">
    <property type="entry name" value="MFS general substrate transporter like domains"/>
    <property type="match status" value="1"/>
</dbReference>
<keyword evidence="3 6" id="KW-0812">Transmembrane</keyword>
<evidence type="ECO:0000256" key="5">
    <source>
        <dbReference type="ARBA" id="ARBA00023136"/>
    </source>
</evidence>
<sequence length="414" mass="47018">MTLIKKKHSNFILYLLGHNTSILGDIILMTGFALYIMKKTGSTMQFSITIAISFIPRILISPYAGVIVDRLNKKKMVILLDLIRGLWLMVLWYISLHAQLSIQSIYITLIFFSVCDCFFGPAFSTIYPRIVHKDFLSKGNAISNTITSITNTLSPLVASLIYTGWGLSILLLFDAMTFIISAFTEFNLYFEDVIVKKTGKIFFEFKEGIMMIKSNRRLRSLLLNGNLTHLFLFPFIEAGVVFLLFVMFKAPDVHYGIVRSCISGGAIFSGFIAIQYQKKKGIADNINRGIIWMIGAVALFMLLIFNGFRDILDTTEYFPVIYLSIVCFMVFFAFSFYGVFFRSFYQSEVSSTMLGRFISIMIMTFAVSRLVGMLVYGYLLEKGYLTTALVILFVGMMLKLVVHIPFLKAEKALD</sequence>
<protein>
    <submittedName>
        <fullName evidence="7">MFS transporter</fullName>
    </submittedName>
</protein>
<feature type="transmembrane region" description="Helical" evidence="6">
    <location>
        <begin position="43"/>
        <end position="64"/>
    </location>
</feature>
<dbReference type="Proteomes" id="UP000683246">
    <property type="component" value="Chromosome"/>
</dbReference>
<dbReference type="AlphaFoldDB" id="A0A8J8MQ19"/>
<dbReference type="GO" id="GO:0005886">
    <property type="term" value="C:plasma membrane"/>
    <property type="evidence" value="ECO:0007669"/>
    <property type="project" value="UniProtKB-SubCell"/>
</dbReference>
<dbReference type="GO" id="GO:0022857">
    <property type="term" value="F:transmembrane transporter activity"/>
    <property type="evidence" value="ECO:0007669"/>
    <property type="project" value="InterPro"/>
</dbReference>
<feature type="transmembrane region" description="Helical" evidence="6">
    <location>
        <begin position="168"/>
        <end position="190"/>
    </location>
</feature>
<dbReference type="InterPro" id="IPR011701">
    <property type="entry name" value="MFS"/>
</dbReference>
<keyword evidence="2" id="KW-1003">Cell membrane</keyword>
<feature type="transmembrane region" description="Helical" evidence="6">
    <location>
        <begin position="76"/>
        <end position="94"/>
    </location>
</feature>
<proteinExistence type="predicted"/>
<dbReference type="RefSeq" id="WP_212696009.1">
    <property type="nucleotide sequence ID" value="NZ_CP058649.1"/>
</dbReference>
<dbReference type="Pfam" id="PF07690">
    <property type="entry name" value="MFS_1"/>
    <property type="match status" value="1"/>
</dbReference>
<gene>
    <name evidence="7" type="ORF">HZI73_24735</name>
</gene>
<feature type="transmembrane region" description="Helical" evidence="6">
    <location>
        <begin position="357"/>
        <end position="378"/>
    </location>
</feature>
<evidence type="ECO:0000256" key="3">
    <source>
        <dbReference type="ARBA" id="ARBA00022692"/>
    </source>
</evidence>
<dbReference type="EMBL" id="CP058649">
    <property type="protein sequence ID" value="QUI25308.1"/>
    <property type="molecule type" value="Genomic_DNA"/>
</dbReference>
<keyword evidence="8" id="KW-1185">Reference proteome</keyword>
<evidence type="ECO:0000313" key="8">
    <source>
        <dbReference type="Proteomes" id="UP000683246"/>
    </source>
</evidence>
<feature type="transmembrane region" description="Helical" evidence="6">
    <location>
        <begin position="141"/>
        <end position="162"/>
    </location>
</feature>
<keyword evidence="4 6" id="KW-1133">Transmembrane helix</keyword>